<dbReference type="CDD" id="cd17933">
    <property type="entry name" value="DEXSc_RecD-like"/>
    <property type="match status" value="1"/>
</dbReference>
<feature type="compositionally biased region" description="Basic and acidic residues" evidence="1">
    <location>
        <begin position="205"/>
        <end position="215"/>
    </location>
</feature>
<feature type="compositionally biased region" description="Basic and acidic residues" evidence="1">
    <location>
        <begin position="1201"/>
        <end position="1218"/>
    </location>
</feature>
<feature type="region of interest" description="Disordered" evidence="1">
    <location>
        <begin position="173"/>
        <end position="222"/>
    </location>
</feature>
<gene>
    <name evidence="3" type="ORF">ACFQE0_27505</name>
</gene>
<dbReference type="Pfam" id="PF13604">
    <property type="entry name" value="AAA_30"/>
    <property type="match status" value="1"/>
</dbReference>
<evidence type="ECO:0000259" key="2">
    <source>
        <dbReference type="Pfam" id="PF03432"/>
    </source>
</evidence>
<feature type="compositionally biased region" description="Basic and acidic residues" evidence="1">
    <location>
        <begin position="810"/>
        <end position="830"/>
    </location>
</feature>
<dbReference type="RefSeq" id="WP_378975862.1">
    <property type="nucleotide sequence ID" value="NZ_JBHSWN010000004.1"/>
</dbReference>
<dbReference type="PRINTS" id="PR01217">
    <property type="entry name" value="PRICHEXTENSN"/>
</dbReference>
<name>A0ABW2BSN3_9HYPH</name>
<dbReference type="SUPFAM" id="SSF52540">
    <property type="entry name" value="P-loop containing nucleoside triphosphate hydrolases"/>
    <property type="match status" value="2"/>
</dbReference>
<feature type="compositionally biased region" description="Basic and acidic residues" evidence="1">
    <location>
        <begin position="967"/>
        <end position="988"/>
    </location>
</feature>
<dbReference type="Pfam" id="PF03432">
    <property type="entry name" value="Relaxase"/>
    <property type="match status" value="1"/>
</dbReference>
<feature type="compositionally biased region" description="Pro residues" evidence="1">
    <location>
        <begin position="1012"/>
        <end position="1027"/>
    </location>
</feature>
<dbReference type="CDD" id="cd18809">
    <property type="entry name" value="SF1_C_RecD"/>
    <property type="match status" value="1"/>
</dbReference>
<protein>
    <submittedName>
        <fullName evidence="3">AAA family ATPase</fullName>
    </submittedName>
</protein>
<evidence type="ECO:0000313" key="3">
    <source>
        <dbReference type="EMBL" id="MFC6792976.1"/>
    </source>
</evidence>
<evidence type="ECO:0000313" key="4">
    <source>
        <dbReference type="Proteomes" id="UP001596292"/>
    </source>
</evidence>
<feature type="region of interest" description="Disordered" evidence="1">
    <location>
        <begin position="695"/>
        <end position="784"/>
    </location>
</feature>
<dbReference type="Gene3D" id="2.30.30.940">
    <property type="match status" value="1"/>
</dbReference>
<feature type="compositionally biased region" description="Basic and acidic residues" evidence="1">
    <location>
        <begin position="763"/>
        <end position="782"/>
    </location>
</feature>
<feature type="compositionally biased region" description="Basic and acidic residues" evidence="1">
    <location>
        <begin position="1112"/>
        <end position="1125"/>
    </location>
</feature>
<feature type="compositionally biased region" description="Basic and acidic residues" evidence="1">
    <location>
        <begin position="182"/>
        <end position="191"/>
    </location>
</feature>
<dbReference type="Gene3D" id="3.40.50.300">
    <property type="entry name" value="P-loop containing nucleotide triphosphate hydrolases"/>
    <property type="match status" value="2"/>
</dbReference>
<reference evidence="4" key="1">
    <citation type="journal article" date="2019" name="Int. J. Syst. Evol. Microbiol.">
        <title>The Global Catalogue of Microorganisms (GCM) 10K type strain sequencing project: providing services to taxonomists for standard genome sequencing and annotation.</title>
        <authorList>
            <consortium name="The Broad Institute Genomics Platform"/>
            <consortium name="The Broad Institute Genome Sequencing Center for Infectious Disease"/>
            <person name="Wu L."/>
            <person name="Ma J."/>
        </authorList>
    </citation>
    <scope>NUCLEOTIDE SEQUENCE [LARGE SCALE GENOMIC DNA]</scope>
    <source>
        <strain evidence="4">CCUG 48316</strain>
    </source>
</reference>
<comment type="caution">
    <text evidence="3">The sequence shown here is derived from an EMBL/GenBank/DDBJ whole genome shotgun (WGS) entry which is preliminary data.</text>
</comment>
<feature type="domain" description="MobA/VirD2-like nuclease" evidence="2">
    <location>
        <begin position="34"/>
        <end position="173"/>
    </location>
</feature>
<dbReference type="EMBL" id="JBHSWN010000004">
    <property type="protein sequence ID" value="MFC6792976.1"/>
    <property type="molecule type" value="Genomic_DNA"/>
</dbReference>
<dbReference type="InterPro" id="IPR027417">
    <property type="entry name" value="P-loop_NTPase"/>
</dbReference>
<dbReference type="Proteomes" id="UP001596292">
    <property type="component" value="Unassembled WGS sequence"/>
</dbReference>
<sequence>MTPKIAGEGHSFKGSFAYYLNDKRADASQPHPTTSNRVEWTETRNLGTDDLHMAWRIMRATHAQAEDLKHAAGVRNTGRKATAGPVFAYSLAWEPAAKATLTREEMRAFADRSIKALKASHLQAVIVCHNDTAHPHVHVIINRVDPTTGKTHPFGRSQTILSDLAARYERERGQIVTPKRQKAAEAREAARNRPAYENGPSASWARDRREKKARQQAEGQQADVALSTLTRDRSTFTRQDLARYVYRHTDSADTFRAVLARLEASPELVAVGQDEEGRERFTTRDHQTIERRMLDHAVTLHGRTARAVRAIEPKGLTLTEDQTAALAHVLGPERLSLIVGIAGTGKSTMMGAARESWEAAGLTVKGVALSGIATDSLKAGSGIDSKTIRSRLWRWEQGQDLPTRNDVIVVDEAGMIGSRQMERILAFARKGRAKVVLIGDPEQLQAIEAGGAFRMMADRFGAANIDTVRRQRETWQQEATRELATASTAAAVERYEAAGMVHAHKTHDDAKAALVAAWRTEATTRPEASQIILAYKRVDVRDLNDRARTVRREAGELGPDHALETATGKRDFAAADRIYFLKNDAGLGVRNGTLATVERIERKTVTVRLDSESGRRVTFSTDDYNHIDHGYAATIHKSQGVTVDRAHLLASRNLDRHSTYVAMSRHRDRVDVHYSAEDFDSRDAMTKRLGRASLKDTSLDYEAKPPASRPAPAPVQNRQTQSERHAGGADMAQRQMSEQAAKSPRLPEETPKALDPAKSPGEALKRAHDAQKARHAAERAKLWPDQQARRAAILDAAKTEIRAATTTAKAESRKALAEQQRRQQAERERFEKRERHLTGKVRNAIEAVTARQIRGDGSDRRFITMAAGYLASKDARRTAFEARQNEAGRLLSDSLKTQAAQKVGQIKEARDRQLAESRTTFAKAKADMTARHGQENKQIRGEWNALYAERDRKRAEGAERAQAQATREAERERMRRQLDAKTARRDGRAAWSDEQTRRADVSNRMAEARPVPKAPAPPAPTPSPAQPHAPKQGHDRPQAVAPTPPPVPKPAEVQARPAPTPAGIVPPVTRAPPPVPARKDWAQAPPAPRPTPNLDWTKPREAAPRIPAPEPQARKIEHERGRDTRPAVPPAQSRAETFDRPTPAGNVPPVKREPSPVPPIDKTKAAADRQQGGPQAPPVAVRKDWTQAATPQRAKPNLDWTKPREAEREPSQRAKDWTQRAAPPAPTPTSRKDWTKAATPARHTSAPSGDNSDDKSHDIK</sequence>
<organism evidence="3 4">
    <name type="scientific">Methylobacterium komagatae</name>
    <dbReference type="NCBI Taxonomy" id="374425"/>
    <lineage>
        <taxon>Bacteria</taxon>
        <taxon>Pseudomonadati</taxon>
        <taxon>Pseudomonadota</taxon>
        <taxon>Alphaproteobacteria</taxon>
        <taxon>Hyphomicrobiales</taxon>
        <taxon>Methylobacteriaceae</taxon>
        <taxon>Methylobacterium</taxon>
    </lineage>
</organism>
<accession>A0ABW2BSN3</accession>
<feature type="region of interest" description="Disordered" evidence="1">
    <location>
        <begin position="807"/>
        <end position="830"/>
    </location>
</feature>
<proteinExistence type="predicted"/>
<dbReference type="InterPro" id="IPR005094">
    <property type="entry name" value="Endonuclease_MobA/VirD2"/>
</dbReference>
<feature type="region of interest" description="Disordered" evidence="1">
    <location>
        <begin position="953"/>
        <end position="1260"/>
    </location>
</feature>
<evidence type="ECO:0000256" key="1">
    <source>
        <dbReference type="SAM" id="MobiDB-lite"/>
    </source>
</evidence>
<keyword evidence="4" id="KW-1185">Reference proteome</keyword>